<dbReference type="RefSeq" id="WP_186853126.1">
    <property type="nucleotide sequence ID" value="NZ_JACOPO010000007.1"/>
</dbReference>
<accession>A0A8J6J2W4</accession>
<reference evidence="2" key="1">
    <citation type="submission" date="2020-08" db="EMBL/GenBank/DDBJ databases">
        <title>Genome public.</title>
        <authorList>
            <person name="Liu C."/>
            <person name="Sun Q."/>
        </authorList>
    </citation>
    <scope>NUCLEOTIDE SEQUENCE</scope>
    <source>
        <strain evidence="2">NSJ-23</strain>
    </source>
</reference>
<keyword evidence="1" id="KW-0472">Membrane</keyword>
<dbReference type="EMBL" id="JACOPO010000007">
    <property type="protein sequence ID" value="MBC5723259.1"/>
    <property type="molecule type" value="Genomic_DNA"/>
</dbReference>
<keyword evidence="1" id="KW-0812">Transmembrane</keyword>
<gene>
    <name evidence="2" type="ORF">H8S11_10610</name>
</gene>
<protein>
    <submittedName>
        <fullName evidence="2">Uncharacterized protein</fullName>
    </submittedName>
</protein>
<proteinExistence type="predicted"/>
<evidence type="ECO:0000313" key="2">
    <source>
        <dbReference type="EMBL" id="MBC5723259.1"/>
    </source>
</evidence>
<keyword evidence="3" id="KW-1185">Reference proteome</keyword>
<sequence length="53" mass="6441">MWSFFWASLYQLMDEIVMFLLFLPVTVMVLIILFQFGSDLLHYFRSYWHGSSL</sequence>
<organism evidence="2 3">
    <name type="scientific">Flintibacter hominis</name>
    <dbReference type="NCBI Taxonomy" id="2763048"/>
    <lineage>
        <taxon>Bacteria</taxon>
        <taxon>Bacillati</taxon>
        <taxon>Bacillota</taxon>
        <taxon>Clostridia</taxon>
        <taxon>Eubacteriales</taxon>
        <taxon>Flintibacter</taxon>
    </lineage>
</organism>
<feature type="transmembrane region" description="Helical" evidence="1">
    <location>
        <begin position="16"/>
        <end position="36"/>
    </location>
</feature>
<name>A0A8J6J2W4_9FIRM</name>
<comment type="caution">
    <text evidence="2">The sequence shown here is derived from an EMBL/GenBank/DDBJ whole genome shotgun (WGS) entry which is preliminary data.</text>
</comment>
<dbReference type="AlphaFoldDB" id="A0A8J6J2W4"/>
<keyword evidence="1" id="KW-1133">Transmembrane helix</keyword>
<evidence type="ECO:0000256" key="1">
    <source>
        <dbReference type="SAM" id="Phobius"/>
    </source>
</evidence>
<evidence type="ECO:0000313" key="3">
    <source>
        <dbReference type="Proteomes" id="UP000628736"/>
    </source>
</evidence>
<dbReference type="Proteomes" id="UP000628736">
    <property type="component" value="Unassembled WGS sequence"/>
</dbReference>